<dbReference type="VEuPathDB" id="VectorBase:CQUJHB015610"/>
<evidence type="ECO:0000313" key="3">
    <source>
        <dbReference type="Proteomes" id="UP000002320"/>
    </source>
</evidence>
<dbReference type="SUPFAM" id="SSF56219">
    <property type="entry name" value="DNase I-like"/>
    <property type="match status" value="1"/>
</dbReference>
<reference evidence="2" key="2">
    <citation type="submission" date="2020-05" db="UniProtKB">
        <authorList>
            <consortium name="EnsemblMetazoa"/>
        </authorList>
    </citation>
    <scope>IDENTIFICATION</scope>
    <source>
        <strain evidence="2">JHB</strain>
    </source>
</reference>
<reference evidence="1" key="1">
    <citation type="submission" date="2007-03" db="EMBL/GenBank/DDBJ databases">
        <title>Annotation of Culex pipiens quinquefasciatus.</title>
        <authorList>
            <consortium name="The Broad Institute Genome Sequencing Platform"/>
            <person name="Atkinson P.W."/>
            <person name="Hemingway J."/>
            <person name="Christensen B.M."/>
            <person name="Higgs S."/>
            <person name="Kodira C."/>
            <person name="Hannick L."/>
            <person name="Megy K."/>
            <person name="O'Leary S."/>
            <person name="Pearson M."/>
            <person name="Haas B.J."/>
            <person name="Mauceli E."/>
            <person name="Wortman J.R."/>
            <person name="Lee N.H."/>
            <person name="Guigo R."/>
            <person name="Stanke M."/>
            <person name="Alvarado L."/>
            <person name="Amedeo P."/>
            <person name="Antoine C.H."/>
            <person name="Arensburger P."/>
            <person name="Bidwell S.L."/>
            <person name="Crawford M."/>
            <person name="Camaro F."/>
            <person name="Devon K."/>
            <person name="Engels R."/>
            <person name="Hammond M."/>
            <person name="Howarth C."/>
            <person name="Koehrsen M."/>
            <person name="Lawson D."/>
            <person name="Montgomery P."/>
            <person name="Nene V."/>
            <person name="Nusbaum C."/>
            <person name="Puiu D."/>
            <person name="Romero-Severson J."/>
            <person name="Severson D.W."/>
            <person name="Shumway M."/>
            <person name="Sisk P."/>
            <person name="Stolte C."/>
            <person name="Zeng Q."/>
            <person name="Eisenstadt E."/>
            <person name="Fraser-Liggett C."/>
            <person name="Strausberg R."/>
            <person name="Galagan J."/>
            <person name="Birren B."/>
            <person name="Collins F.H."/>
        </authorList>
    </citation>
    <scope>NUCLEOTIDE SEQUENCE [LARGE SCALE GENOMIC DNA]</scope>
    <source>
        <strain evidence="1">JHB</strain>
    </source>
</reference>
<dbReference type="VEuPathDB" id="VectorBase:CPIJ012018"/>
<dbReference type="Proteomes" id="UP000002320">
    <property type="component" value="Unassembled WGS sequence"/>
</dbReference>
<name>B0WY13_CULQU</name>
<dbReference type="KEGG" id="cqu:CpipJ_CPIJ012018"/>
<dbReference type="Gene3D" id="3.60.10.10">
    <property type="entry name" value="Endonuclease/exonuclease/phosphatase"/>
    <property type="match status" value="1"/>
</dbReference>
<evidence type="ECO:0000313" key="2">
    <source>
        <dbReference type="EnsemblMetazoa" id="CPIJ012018-PA"/>
    </source>
</evidence>
<dbReference type="EMBL" id="DS232179">
    <property type="protein sequence ID" value="EDS36823.1"/>
    <property type="molecule type" value="Genomic_DNA"/>
</dbReference>
<sequence>MAICSTFFARMNIRKQTWRHPSGESCTRIDHVFMDGRHFSDVMDVRSYRGPNIDSDHFLVACKN</sequence>
<gene>
    <name evidence="2" type="primary">6044842</name>
    <name evidence="1" type="ORF">CpipJ_CPIJ012018</name>
</gene>
<protein>
    <submittedName>
        <fullName evidence="1 2">Uncharacterized protein</fullName>
    </submittedName>
</protein>
<dbReference type="InParanoid" id="B0WY13"/>
<keyword evidence="3" id="KW-1185">Reference proteome</keyword>
<organism>
    <name type="scientific">Culex quinquefasciatus</name>
    <name type="common">Southern house mosquito</name>
    <name type="synonym">Culex pungens</name>
    <dbReference type="NCBI Taxonomy" id="7176"/>
    <lineage>
        <taxon>Eukaryota</taxon>
        <taxon>Metazoa</taxon>
        <taxon>Ecdysozoa</taxon>
        <taxon>Arthropoda</taxon>
        <taxon>Hexapoda</taxon>
        <taxon>Insecta</taxon>
        <taxon>Pterygota</taxon>
        <taxon>Neoptera</taxon>
        <taxon>Endopterygota</taxon>
        <taxon>Diptera</taxon>
        <taxon>Nematocera</taxon>
        <taxon>Culicoidea</taxon>
        <taxon>Culicidae</taxon>
        <taxon>Culicinae</taxon>
        <taxon>Culicini</taxon>
        <taxon>Culex</taxon>
        <taxon>Culex</taxon>
    </lineage>
</organism>
<dbReference type="AlphaFoldDB" id="B0WY13"/>
<dbReference type="OrthoDB" id="7740904at2759"/>
<dbReference type="EnsemblMetazoa" id="CPIJ012018-RA">
    <property type="protein sequence ID" value="CPIJ012018-PA"/>
    <property type="gene ID" value="CPIJ012018"/>
</dbReference>
<proteinExistence type="predicted"/>
<dbReference type="InterPro" id="IPR036691">
    <property type="entry name" value="Endo/exonu/phosph_ase_sf"/>
</dbReference>
<dbReference type="STRING" id="7176.B0WY13"/>
<accession>B0WY13</accession>
<evidence type="ECO:0000313" key="1">
    <source>
        <dbReference type="EMBL" id="EDS36823.1"/>
    </source>
</evidence>
<dbReference type="HOGENOM" id="CLU_2869781_0_0_1"/>